<feature type="non-terminal residue" evidence="1">
    <location>
        <position position="59"/>
    </location>
</feature>
<gene>
    <name evidence="1" type="ORF">LARSCL_LOCUS13235</name>
</gene>
<protein>
    <submittedName>
        <fullName evidence="1">Uncharacterized protein</fullName>
    </submittedName>
</protein>
<organism evidence="1 2">
    <name type="scientific">Larinioides sclopetarius</name>
    <dbReference type="NCBI Taxonomy" id="280406"/>
    <lineage>
        <taxon>Eukaryota</taxon>
        <taxon>Metazoa</taxon>
        <taxon>Ecdysozoa</taxon>
        <taxon>Arthropoda</taxon>
        <taxon>Chelicerata</taxon>
        <taxon>Arachnida</taxon>
        <taxon>Araneae</taxon>
        <taxon>Araneomorphae</taxon>
        <taxon>Entelegynae</taxon>
        <taxon>Araneoidea</taxon>
        <taxon>Araneidae</taxon>
        <taxon>Larinioides</taxon>
    </lineage>
</organism>
<dbReference type="Proteomes" id="UP001497382">
    <property type="component" value="Unassembled WGS sequence"/>
</dbReference>
<name>A0AAV2ALK7_9ARAC</name>
<sequence length="59" mass="7093">MMKKKQYRILKSIFLIYRNKDQSLNAVCLRPNFIKVRLVFAPVTSQVVRCRTPFFSLVW</sequence>
<dbReference type="AlphaFoldDB" id="A0AAV2ALK7"/>
<dbReference type="EMBL" id="CAXIEN010000181">
    <property type="protein sequence ID" value="CAL1284582.1"/>
    <property type="molecule type" value="Genomic_DNA"/>
</dbReference>
<reference evidence="1 2" key="1">
    <citation type="submission" date="2024-04" db="EMBL/GenBank/DDBJ databases">
        <authorList>
            <person name="Rising A."/>
            <person name="Reimegard J."/>
            <person name="Sonavane S."/>
            <person name="Akerstrom W."/>
            <person name="Nylinder S."/>
            <person name="Hedman E."/>
            <person name="Kallberg Y."/>
        </authorList>
    </citation>
    <scope>NUCLEOTIDE SEQUENCE [LARGE SCALE GENOMIC DNA]</scope>
</reference>
<evidence type="ECO:0000313" key="1">
    <source>
        <dbReference type="EMBL" id="CAL1284582.1"/>
    </source>
</evidence>
<accession>A0AAV2ALK7</accession>
<proteinExistence type="predicted"/>
<evidence type="ECO:0000313" key="2">
    <source>
        <dbReference type="Proteomes" id="UP001497382"/>
    </source>
</evidence>
<keyword evidence="2" id="KW-1185">Reference proteome</keyword>
<comment type="caution">
    <text evidence="1">The sequence shown here is derived from an EMBL/GenBank/DDBJ whole genome shotgun (WGS) entry which is preliminary data.</text>
</comment>